<evidence type="ECO:0000313" key="2">
    <source>
        <dbReference type="Proteomes" id="UP000308197"/>
    </source>
</evidence>
<keyword evidence="2" id="KW-1185">Reference proteome</keyword>
<protein>
    <submittedName>
        <fullName evidence="1">Uncharacterized protein</fullName>
    </submittedName>
</protein>
<dbReference type="Proteomes" id="UP000308197">
    <property type="component" value="Unassembled WGS sequence"/>
</dbReference>
<gene>
    <name evidence="1" type="ORF">K466DRAFT_64507</name>
</gene>
<evidence type="ECO:0000313" key="1">
    <source>
        <dbReference type="EMBL" id="TFK88624.1"/>
    </source>
</evidence>
<name>A0A5C3PFU5_9APHY</name>
<sequence length="200" mass="22167">MIDRTLAAFYVCSVVCAICASGHHRCVESRGECALGSITCRSANGNVSSAYRLLNRAPTLFQLCVEASDLSSKPRPSLPVVLRRTDTRVPDRAWPRSSISHSSRWDFLVEDDRRVHAMAHMHIWSTSPTLTCVPIARSKFFLRSGHVHQVPPFGHPRAIHATREIASEFARTSRTPGTSRVTHAALLPTLQPEILPPSPR</sequence>
<proteinExistence type="predicted"/>
<accession>A0A5C3PFU5</accession>
<reference evidence="1 2" key="1">
    <citation type="journal article" date="2019" name="Nat. Ecol. Evol.">
        <title>Megaphylogeny resolves global patterns of mushroom evolution.</title>
        <authorList>
            <person name="Varga T."/>
            <person name="Krizsan K."/>
            <person name="Foldi C."/>
            <person name="Dima B."/>
            <person name="Sanchez-Garcia M."/>
            <person name="Sanchez-Ramirez S."/>
            <person name="Szollosi G.J."/>
            <person name="Szarkandi J.G."/>
            <person name="Papp V."/>
            <person name="Albert L."/>
            <person name="Andreopoulos W."/>
            <person name="Angelini C."/>
            <person name="Antonin V."/>
            <person name="Barry K.W."/>
            <person name="Bougher N.L."/>
            <person name="Buchanan P."/>
            <person name="Buyck B."/>
            <person name="Bense V."/>
            <person name="Catcheside P."/>
            <person name="Chovatia M."/>
            <person name="Cooper J."/>
            <person name="Damon W."/>
            <person name="Desjardin D."/>
            <person name="Finy P."/>
            <person name="Geml J."/>
            <person name="Haridas S."/>
            <person name="Hughes K."/>
            <person name="Justo A."/>
            <person name="Karasinski D."/>
            <person name="Kautmanova I."/>
            <person name="Kiss B."/>
            <person name="Kocsube S."/>
            <person name="Kotiranta H."/>
            <person name="LaButti K.M."/>
            <person name="Lechner B.E."/>
            <person name="Liimatainen K."/>
            <person name="Lipzen A."/>
            <person name="Lukacs Z."/>
            <person name="Mihaltcheva S."/>
            <person name="Morgado L.N."/>
            <person name="Niskanen T."/>
            <person name="Noordeloos M.E."/>
            <person name="Ohm R.A."/>
            <person name="Ortiz-Santana B."/>
            <person name="Ovrebo C."/>
            <person name="Racz N."/>
            <person name="Riley R."/>
            <person name="Savchenko A."/>
            <person name="Shiryaev A."/>
            <person name="Soop K."/>
            <person name="Spirin V."/>
            <person name="Szebenyi C."/>
            <person name="Tomsovsky M."/>
            <person name="Tulloss R.E."/>
            <person name="Uehling J."/>
            <person name="Grigoriev I.V."/>
            <person name="Vagvolgyi C."/>
            <person name="Papp T."/>
            <person name="Martin F.M."/>
            <person name="Miettinen O."/>
            <person name="Hibbett D.S."/>
            <person name="Nagy L.G."/>
        </authorList>
    </citation>
    <scope>NUCLEOTIDE SEQUENCE [LARGE SCALE GENOMIC DNA]</scope>
    <source>
        <strain evidence="1 2">HHB13444</strain>
    </source>
</reference>
<dbReference type="InParanoid" id="A0A5C3PFU5"/>
<dbReference type="EMBL" id="ML211105">
    <property type="protein sequence ID" value="TFK88624.1"/>
    <property type="molecule type" value="Genomic_DNA"/>
</dbReference>
<dbReference type="AlphaFoldDB" id="A0A5C3PFU5"/>
<organism evidence="1 2">
    <name type="scientific">Polyporus arcularius HHB13444</name>
    <dbReference type="NCBI Taxonomy" id="1314778"/>
    <lineage>
        <taxon>Eukaryota</taxon>
        <taxon>Fungi</taxon>
        <taxon>Dikarya</taxon>
        <taxon>Basidiomycota</taxon>
        <taxon>Agaricomycotina</taxon>
        <taxon>Agaricomycetes</taxon>
        <taxon>Polyporales</taxon>
        <taxon>Polyporaceae</taxon>
        <taxon>Polyporus</taxon>
    </lineage>
</organism>